<dbReference type="EMBL" id="JACJIM010000003">
    <property type="protein sequence ID" value="MBA9063123.1"/>
    <property type="molecule type" value="Genomic_DNA"/>
</dbReference>
<accession>A0ABR6DBF8</accession>
<evidence type="ECO:0000313" key="2">
    <source>
        <dbReference type="Proteomes" id="UP000565455"/>
    </source>
</evidence>
<gene>
    <name evidence="1" type="ORF">GGQ91_002511</name>
</gene>
<protein>
    <submittedName>
        <fullName evidence="1">Zn-ribbon and HTH transcriptional regulator</fullName>
    </submittedName>
</protein>
<dbReference type="Proteomes" id="UP000565455">
    <property type="component" value="Unassembled WGS sequence"/>
</dbReference>
<dbReference type="RefSeq" id="WP_182592057.1">
    <property type="nucleotide sequence ID" value="NZ_JACJIM010000003.1"/>
</dbReference>
<dbReference type="GeneID" id="96604210"/>
<comment type="caution">
    <text evidence="1">The sequence shown here is derived from an EMBL/GenBank/DDBJ whole genome shotgun (WGS) entry which is preliminary data.</text>
</comment>
<proteinExistence type="predicted"/>
<reference evidence="1 2" key="1">
    <citation type="submission" date="2020-08" db="EMBL/GenBank/DDBJ databases">
        <title>Genomic Encyclopedia of Type Strains, Phase IV (KMG-IV): sequencing the most valuable type-strain genomes for metagenomic binning, comparative biology and taxonomic classification.</title>
        <authorList>
            <person name="Goeker M."/>
        </authorList>
    </citation>
    <scope>NUCLEOTIDE SEQUENCE [LARGE SCALE GENOMIC DNA]</scope>
    <source>
        <strain evidence="1 2">DSM 5686</strain>
    </source>
</reference>
<sequence>MSVPAQFFVYTHARPDGSVFYVGKGTRRRAFDLSPTRRKRRHRSIIKSYGRDAILITLYPAVSELDAFEHERQLIAEMRAVGIALINETDGGEGCSGRPLTERQAAALAKGRGRDRKLSDEARASITDGLARGRLKAGAWRASPEGQAHIRMLGHASARATRERLGRPAVCEHCGSEWLTKSMKPVRFCSKACDQRWRRAAMKAERCGPDGASTVPGSAGVSV</sequence>
<name>A0ABR6DBF8_9HYPH</name>
<keyword evidence="2" id="KW-1185">Reference proteome</keyword>
<evidence type="ECO:0000313" key="1">
    <source>
        <dbReference type="EMBL" id="MBA9063123.1"/>
    </source>
</evidence>
<organism evidence="1 2">
    <name type="scientific">Methylobacterium fujisawaense</name>
    <dbReference type="NCBI Taxonomy" id="107400"/>
    <lineage>
        <taxon>Bacteria</taxon>
        <taxon>Pseudomonadati</taxon>
        <taxon>Pseudomonadota</taxon>
        <taxon>Alphaproteobacteria</taxon>
        <taxon>Hyphomicrobiales</taxon>
        <taxon>Methylobacteriaceae</taxon>
        <taxon>Methylobacterium</taxon>
    </lineage>
</organism>